<evidence type="ECO:0000313" key="2">
    <source>
        <dbReference type="EMBL" id="MCP8899457.1"/>
    </source>
</evidence>
<accession>A0A9X2KTR1</accession>
<feature type="chain" id="PRO_5040913724" evidence="1">
    <location>
        <begin position="22"/>
        <end position="286"/>
    </location>
</feature>
<evidence type="ECO:0000256" key="1">
    <source>
        <dbReference type="SAM" id="SignalP"/>
    </source>
</evidence>
<dbReference type="InterPro" id="IPR002816">
    <property type="entry name" value="TraB/PrgY/GumN_fam"/>
</dbReference>
<organism evidence="2 3">
    <name type="scientific">Gilvimarinus xylanilyticus</name>
    <dbReference type="NCBI Taxonomy" id="2944139"/>
    <lineage>
        <taxon>Bacteria</taxon>
        <taxon>Pseudomonadati</taxon>
        <taxon>Pseudomonadota</taxon>
        <taxon>Gammaproteobacteria</taxon>
        <taxon>Cellvibrionales</taxon>
        <taxon>Cellvibrionaceae</taxon>
        <taxon>Gilvimarinus</taxon>
    </lineage>
</organism>
<name>A0A9X2KTR1_9GAMM</name>
<dbReference type="AlphaFoldDB" id="A0A9X2KTR1"/>
<dbReference type="Proteomes" id="UP001139319">
    <property type="component" value="Unassembled WGS sequence"/>
</dbReference>
<dbReference type="Pfam" id="PF01963">
    <property type="entry name" value="TraB_PrgY_gumN"/>
    <property type="match status" value="1"/>
</dbReference>
<protein>
    <submittedName>
        <fullName evidence="2">TraB/GumN family protein</fullName>
    </submittedName>
</protein>
<keyword evidence="3" id="KW-1185">Reference proteome</keyword>
<dbReference type="RefSeq" id="WP_253967755.1">
    <property type="nucleotide sequence ID" value="NZ_JAMFTH010000002.1"/>
</dbReference>
<dbReference type="EMBL" id="JAMFTH010000002">
    <property type="protein sequence ID" value="MCP8899457.1"/>
    <property type="molecule type" value="Genomic_DNA"/>
</dbReference>
<evidence type="ECO:0000313" key="3">
    <source>
        <dbReference type="Proteomes" id="UP001139319"/>
    </source>
</evidence>
<keyword evidence="1" id="KW-0732">Signal</keyword>
<sequence>MQRTLRFFFLTLLFVAGQSYADALVWEATKGEHKVIVAGTIHLLKPADYPLSEEYPQAFADADTLVFETDMAAVQAPAFATKMTQMMMLPAGESLQTRLSPEVYERLSQFAQQRSFPLAQLQTFEPAFVALTLSIMEMQKLGFAEGVDARYTRMANEQGKQLAWLETPDEQLQFLRAMTELNADNFMRYTLDDLADLPQLMDDMVKAFKTGDHQALFELGGEPMQEYSQDLYNTILRDRNRAWISQVNEFVKTPETEMIMVGALHLAGPDSVIEMLRQEGYQVKRY</sequence>
<dbReference type="InterPro" id="IPR047111">
    <property type="entry name" value="YbaP-like"/>
</dbReference>
<dbReference type="CDD" id="cd14789">
    <property type="entry name" value="Tiki"/>
    <property type="match status" value="1"/>
</dbReference>
<gene>
    <name evidence="2" type="ORF">M6D89_09125</name>
</gene>
<reference evidence="2" key="2">
    <citation type="submission" date="2023-01" db="EMBL/GenBank/DDBJ databases">
        <title>Gilvimarinus xylanilyticus HB14 isolated from Caulerpa lentillifera aquaculture base in Hainan, China.</title>
        <authorList>
            <person name="Zhang Y.-J."/>
        </authorList>
    </citation>
    <scope>NUCLEOTIDE SEQUENCE</scope>
    <source>
        <strain evidence="2">HB14</strain>
    </source>
</reference>
<proteinExistence type="predicted"/>
<reference evidence="2" key="1">
    <citation type="submission" date="2022-05" db="EMBL/GenBank/DDBJ databases">
        <authorList>
            <person name="Sun H.-N."/>
        </authorList>
    </citation>
    <scope>NUCLEOTIDE SEQUENCE</scope>
    <source>
        <strain evidence="2">HB14</strain>
    </source>
</reference>
<dbReference type="PANTHER" id="PTHR40590">
    <property type="entry name" value="CYTOPLASMIC PROTEIN-RELATED"/>
    <property type="match status" value="1"/>
</dbReference>
<dbReference type="PANTHER" id="PTHR40590:SF1">
    <property type="entry name" value="CYTOPLASMIC PROTEIN"/>
    <property type="match status" value="1"/>
</dbReference>
<comment type="caution">
    <text evidence="2">The sequence shown here is derived from an EMBL/GenBank/DDBJ whole genome shotgun (WGS) entry which is preliminary data.</text>
</comment>
<feature type="signal peptide" evidence="1">
    <location>
        <begin position="1"/>
        <end position="21"/>
    </location>
</feature>